<dbReference type="Proteomes" id="UP000799291">
    <property type="component" value="Unassembled WGS sequence"/>
</dbReference>
<gene>
    <name evidence="2" type="ORF">K458DRAFT_293584</name>
</gene>
<evidence type="ECO:0000313" key="2">
    <source>
        <dbReference type="EMBL" id="KAF2688359.1"/>
    </source>
</evidence>
<evidence type="ECO:0000313" key="3">
    <source>
        <dbReference type="Proteomes" id="UP000799291"/>
    </source>
</evidence>
<dbReference type="Pfam" id="PF06985">
    <property type="entry name" value="HET"/>
    <property type="match status" value="1"/>
</dbReference>
<dbReference type="InterPro" id="IPR010730">
    <property type="entry name" value="HET"/>
</dbReference>
<dbReference type="OrthoDB" id="5347061at2759"/>
<evidence type="ECO:0000259" key="1">
    <source>
        <dbReference type="Pfam" id="PF06985"/>
    </source>
</evidence>
<dbReference type="PANTHER" id="PTHR33112:SF16">
    <property type="entry name" value="HETEROKARYON INCOMPATIBILITY DOMAIN-CONTAINING PROTEIN"/>
    <property type="match status" value="1"/>
</dbReference>
<keyword evidence="3" id="KW-1185">Reference proteome</keyword>
<organism evidence="2 3">
    <name type="scientific">Lentithecium fluviatile CBS 122367</name>
    <dbReference type="NCBI Taxonomy" id="1168545"/>
    <lineage>
        <taxon>Eukaryota</taxon>
        <taxon>Fungi</taxon>
        <taxon>Dikarya</taxon>
        <taxon>Ascomycota</taxon>
        <taxon>Pezizomycotina</taxon>
        <taxon>Dothideomycetes</taxon>
        <taxon>Pleosporomycetidae</taxon>
        <taxon>Pleosporales</taxon>
        <taxon>Massarineae</taxon>
        <taxon>Lentitheciaceae</taxon>
        <taxon>Lentithecium</taxon>
    </lineage>
</organism>
<name>A0A6G1JE02_9PLEO</name>
<accession>A0A6G1JE02</accession>
<feature type="domain" description="Heterokaryon incompatibility" evidence="1">
    <location>
        <begin position="27"/>
        <end position="105"/>
    </location>
</feature>
<feature type="non-terminal residue" evidence="2">
    <location>
        <position position="1"/>
    </location>
</feature>
<proteinExistence type="predicted"/>
<dbReference type="PANTHER" id="PTHR33112">
    <property type="entry name" value="DOMAIN PROTEIN, PUTATIVE-RELATED"/>
    <property type="match status" value="1"/>
</dbReference>
<dbReference type="AlphaFoldDB" id="A0A6G1JE02"/>
<dbReference type="EMBL" id="MU005573">
    <property type="protein sequence ID" value="KAF2688359.1"/>
    <property type="molecule type" value="Genomic_DNA"/>
</dbReference>
<reference evidence="2" key="1">
    <citation type="journal article" date="2020" name="Stud. Mycol.">
        <title>101 Dothideomycetes genomes: a test case for predicting lifestyles and emergence of pathogens.</title>
        <authorList>
            <person name="Haridas S."/>
            <person name="Albert R."/>
            <person name="Binder M."/>
            <person name="Bloem J."/>
            <person name="Labutti K."/>
            <person name="Salamov A."/>
            <person name="Andreopoulos B."/>
            <person name="Baker S."/>
            <person name="Barry K."/>
            <person name="Bills G."/>
            <person name="Bluhm B."/>
            <person name="Cannon C."/>
            <person name="Castanera R."/>
            <person name="Culley D."/>
            <person name="Daum C."/>
            <person name="Ezra D."/>
            <person name="Gonzalez J."/>
            <person name="Henrissat B."/>
            <person name="Kuo A."/>
            <person name="Liang C."/>
            <person name="Lipzen A."/>
            <person name="Lutzoni F."/>
            <person name="Magnuson J."/>
            <person name="Mondo S."/>
            <person name="Nolan M."/>
            <person name="Ohm R."/>
            <person name="Pangilinan J."/>
            <person name="Park H.-J."/>
            <person name="Ramirez L."/>
            <person name="Alfaro M."/>
            <person name="Sun H."/>
            <person name="Tritt A."/>
            <person name="Yoshinaga Y."/>
            <person name="Zwiers L.-H."/>
            <person name="Turgeon B."/>
            <person name="Goodwin S."/>
            <person name="Spatafora J."/>
            <person name="Crous P."/>
            <person name="Grigoriev I."/>
        </authorList>
    </citation>
    <scope>NUCLEOTIDE SEQUENCE</scope>
    <source>
        <strain evidence="2">CBS 122367</strain>
    </source>
</reference>
<protein>
    <submittedName>
        <fullName evidence="2">HET-domain-containing protein</fullName>
    </submittedName>
</protein>
<sequence>PTRVIDVGSVSAEPSFHIPQPGERAPYCALSHCWGPPDPAVPRVVTTRDNFEEHRKKIPLQTLSQTFRQAVEVVKELGVQFLWIDSLCIVQDDADDWAQEASRMGLAILSKKTARKQQTIYGFEYMFINHAAKDVYPCIHRYSTRKPHERAWCVQERALASRIVHFCDVEIFWECRYPRVSQPFCVCGANASIGGYDYQELRLIYTIDWQCIVRTYTRRNITYGTDKLPALGGLARRFPIPDSAYIACIWHKTICTETLRSTIQRALTKVILLSPVSSMLPTEETPGRSIDYYHVTLQVGLGPLSSQLYTSSPKLAMAATATGKFSMSPTQSPRRTLSACLFYGSDP</sequence>